<dbReference type="InterPro" id="IPR029016">
    <property type="entry name" value="GAF-like_dom_sf"/>
</dbReference>
<dbReference type="SMART" id="SM00065">
    <property type="entry name" value="GAF"/>
    <property type="match status" value="2"/>
</dbReference>
<dbReference type="AlphaFoldDB" id="A0A7C4L0R0"/>
<dbReference type="SMART" id="SM00091">
    <property type="entry name" value="PAS"/>
    <property type="match status" value="2"/>
</dbReference>
<feature type="domain" description="GGDEF" evidence="3">
    <location>
        <begin position="627"/>
        <end position="759"/>
    </location>
</feature>
<dbReference type="PROSITE" id="PS50113">
    <property type="entry name" value="PAC"/>
    <property type="match status" value="1"/>
</dbReference>
<dbReference type="InterPro" id="IPR035965">
    <property type="entry name" value="PAS-like_dom_sf"/>
</dbReference>
<dbReference type="EMBL" id="DSXR01000041">
    <property type="protein sequence ID" value="HGS86663.1"/>
    <property type="molecule type" value="Genomic_DNA"/>
</dbReference>
<dbReference type="CDD" id="cd01949">
    <property type="entry name" value="GGDEF"/>
    <property type="match status" value="1"/>
</dbReference>
<dbReference type="Pfam" id="PF01590">
    <property type="entry name" value="GAF"/>
    <property type="match status" value="2"/>
</dbReference>
<dbReference type="Pfam" id="PF00990">
    <property type="entry name" value="GGDEF"/>
    <property type="match status" value="1"/>
</dbReference>
<dbReference type="InterPro" id="IPR029787">
    <property type="entry name" value="Nucleotide_cyclase"/>
</dbReference>
<protein>
    <submittedName>
        <fullName evidence="4">Diguanylate cyclase</fullName>
    </submittedName>
</protein>
<evidence type="ECO:0000259" key="3">
    <source>
        <dbReference type="PROSITE" id="PS50887"/>
    </source>
</evidence>
<organism evidence="4">
    <name type="scientific">Bellilinea caldifistulae</name>
    <dbReference type="NCBI Taxonomy" id="360411"/>
    <lineage>
        <taxon>Bacteria</taxon>
        <taxon>Bacillati</taxon>
        <taxon>Chloroflexota</taxon>
        <taxon>Anaerolineae</taxon>
        <taxon>Anaerolineales</taxon>
        <taxon>Anaerolineaceae</taxon>
        <taxon>Bellilinea</taxon>
    </lineage>
</organism>
<dbReference type="Gene3D" id="3.30.70.270">
    <property type="match status" value="1"/>
</dbReference>
<dbReference type="Pfam" id="PF13426">
    <property type="entry name" value="PAS_9"/>
    <property type="match status" value="1"/>
</dbReference>
<sequence>MSEAHHPDFLDQTPYPAFVIRRNGSILAANAPACALLLYSSEQLPSLTIWDLIAPEQHALFQQTDQLPHQPPVLAHEWLMLDSQQKMIPVNATITRLQEDLLGIELRDLRPIKESRKSYQRQSAILRAVADASYQLFRSAQPDEVIPQVLAQLGEAADVSRVYLFENHWENGARLLTSQRYEWCAEGIEPQINNPNLQNFDYLERGFTHFYETLQRGEVLAAKVRDLPPAEQAELAPQGILSILALPIFIQRQFWGFIGFDECRSERTWKPYEVDTLRTAANLLGAFFERRKTETALRASEELYRLLIENQGLGVALVDDQENFLFANPETEKLFGVSEGEMVGRNLSEFLPPDQMQIVLEQTALRRKGFRSQYEVEIVLPNQQRRILSIHATPHFDEQGQFIGAFGVFNDITEQKRMEQRIRNLLMIEQSHRRESEALREAISILIHDLSSQQAAQQVLRGLEKIIPYDRCALYLEENGKFRLAAKTGYLTSNPPETFPVYHPLLSEYFKPNCGTWFFNQLQEQNLLDLLRENTPGISWMVIPLKWNNRLIGLLWLVRDVSHAFRPAETTLAETFAGPAALSIQNSRLFTQARRLAKVDALTGLLNRRSIFEAGERELLRAQRYAEPFSLLVIDLDHFKAVNDRHGHLIGDVLLKKVARRMKSALRRSDLIGRPGGDEFIILLVRTTAQEAVLTAERLLGALRERPYRMNGALHRITASIGVASVTEDAPTTLQNLIHRADEAMYAAKQKGGNQVQQG</sequence>
<evidence type="ECO:0000259" key="1">
    <source>
        <dbReference type="PROSITE" id="PS50112"/>
    </source>
</evidence>
<dbReference type="Pfam" id="PF08448">
    <property type="entry name" value="PAS_4"/>
    <property type="match status" value="1"/>
</dbReference>
<dbReference type="PROSITE" id="PS50112">
    <property type="entry name" value="PAS"/>
    <property type="match status" value="2"/>
</dbReference>
<dbReference type="InterPro" id="IPR000160">
    <property type="entry name" value="GGDEF_dom"/>
</dbReference>
<evidence type="ECO:0000313" key="4">
    <source>
        <dbReference type="EMBL" id="HGS86663.1"/>
    </source>
</evidence>
<dbReference type="InterPro" id="IPR000700">
    <property type="entry name" value="PAS-assoc_C"/>
</dbReference>
<dbReference type="SUPFAM" id="SSF55785">
    <property type="entry name" value="PYP-like sensor domain (PAS domain)"/>
    <property type="match status" value="2"/>
</dbReference>
<dbReference type="InterPro" id="IPR043128">
    <property type="entry name" value="Rev_trsase/Diguanyl_cyclase"/>
</dbReference>
<reference evidence="4" key="1">
    <citation type="journal article" date="2020" name="mSystems">
        <title>Genome- and Community-Level Interaction Insights into Carbon Utilization and Element Cycling Functions of Hydrothermarchaeota in Hydrothermal Sediment.</title>
        <authorList>
            <person name="Zhou Z."/>
            <person name="Liu Y."/>
            <person name="Xu W."/>
            <person name="Pan J."/>
            <person name="Luo Z.H."/>
            <person name="Li M."/>
        </authorList>
    </citation>
    <scope>NUCLEOTIDE SEQUENCE [LARGE SCALE GENOMIC DNA]</scope>
    <source>
        <strain evidence="4">SpSt-556</strain>
    </source>
</reference>
<feature type="domain" description="PAC" evidence="2">
    <location>
        <begin position="372"/>
        <end position="424"/>
    </location>
</feature>
<comment type="caution">
    <text evidence="4">The sequence shown here is derived from an EMBL/GenBank/DDBJ whole genome shotgun (WGS) entry which is preliminary data.</text>
</comment>
<dbReference type="Gene3D" id="3.30.450.40">
    <property type="match status" value="2"/>
</dbReference>
<feature type="domain" description="PAS" evidence="1">
    <location>
        <begin position="300"/>
        <end position="367"/>
    </location>
</feature>
<dbReference type="PANTHER" id="PTHR44757:SF2">
    <property type="entry name" value="BIOFILM ARCHITECTURE MAINTENANCE PROTEIN MBAA"/>
    <property type="match status" value="1"/>
</dbReference>
<dbReference type="SMART" id="SM00267">
    <property type="entry name" value="GGDEF"/>
    <property type="match status" value="1"/>
</dbReference>
<accession>A0A7C4L0R0</accession>
<dbReference type="InterPro" id="IPR003018">
    <property type="entry name" value="GAF"/>
</dbReference>
<dbReference type="InterPro" id="IPR001610">
    <property type="entry name" value="PAC"/>
</dbReference>
<feature type="domain" description="PAS" evidence="1">
    <location>
        <begin position="2"/>
        <end position="63"/>
    </location>
</feature>
<evidence type="ECO:0000259" key="2">
    <source>
        <dbReference type="PROSITE" id="PS50113"/>
    </source>
</evidence>
<dbReference type="Gene3D" id="3.30.450.20">
    <property type="entry name" value="PAS domain"/>
    <property type="match status" value="2"/>
</dbReference>
<dbReference type="PROSITE" id="PS50887">
    <property type="entry name" value="GGDEF"/>
    <property type="match status" value="1"/>
</dbReference>
<dbReference type="CDD" id="cd00130">
    <property type="entry name" value="PAS"/>
    <property type="match status" value="2"/>
</dbReference>
<dbReference type="NCBIfam" id="TIGR00229">
    <property type="entry name" value="sensory_box"/>
    <property type="match status" value="1"/>
</dbReference>
<dbReference type="FunFam" id="3.30.70.270:FF:000001">
    <property type="entry name" value="Diguanylate cyclase domain protein"/>
    <property type="match status" value="1"/>
</dbReference>
<proteinExistence type="predicted"/>
<dbReference type="InterPro" id="IPR052155">
    <property type="entry name" value="Biofilm_reg_signaling"/>
</dbReference>
<dbReference type="SMART" id="SM00086">
    <property type="entry name" value="PAC"/>
    <property type="match status" value="1"/>
</dbReference>
<dbReference type="SUPFAM" id="SSF55073">
    <property type="entry name" value="Nucleotide cyclase"/>
    <property type="match status" value="1"/>
</dbReference>
<dbReference type="InterPro" id="IPR013656">
    <property type="entry name" value="PAS_4"/>
</dbReference>
<dbReference type="SUPFAM" id="SSF55781">
    <property type="entry name" value="GAF domain-like"/>
    <property type="match status" value="2"/>
</dbReference>
<dbReference type="PANTHER" id="PTHR44757">
    <property type="entry name" value="DIGUANYLATE CYCLASE DGCP"/>
    <property type="match status" value="1"/>
</dbReference>
<dbReference type="InterPro" id="IPR000014">
    <property type="entry name" value="PAS"/>
</dbReference>
<name>A0A7C4L0R0_9CHLR</name>
<gene>
    <name evidence="4" type="ORF">ENT17_03490</name>
</gene>
<dbReference type="NCBIfam" id="TIGR00254">
    <property type="entry name" value="GGDEF"/>
    <property type="match status" value="1"/>
</dbReference>